<evidence type="ECO:0000313" key="2">
    <source>
        <dbReference type="Proteomes" id="UP000326546"/>
    </source>
</evidence>
<dbReference type="RefSeq" id="WP_158061331.1">
    <property type="nucleotide sequence ID" value="NZ_CP044427.1"/>
</dbReference>
<evidence type="ECO:0000313" key="1">
    <source>
        <dbReference type="EMBL" id="QFG68945.1"/>
    </source>
</evidence>
<dbReference type="Gene3D" id="1.10.287.1060">
    <property type="entry name" value="ESAT-6-like"/>
    <property type="match status" value="1"/>
</dbReference>
<dbReference type="Proteomes" id="UP000326546">
    <property type="component" value="Chromosome"/>
</dbReference>
<dbReference type="EMBL" id="CP044427">
    <property type="protein sequence ID" value="QFG68945.1"/>
    <property type="molecule type" value="Genomic_DNA"/>
</dbReference>
<reference evidence="1 2" key="1">
    <citation type="submission" date="2019-09" db="EMBL/GenBank/DDBJ databases">
        <title>Serinicoccus pratensis sp. nov., isolated from meadow soil.</title>
        <authorList>
            <person name="Zhang W."/>
        </authorList>
    </citation>
    <scope>NUCLEOTIDE SEQUENCE [LARGE SCALE GENOMIC DNA]</scope>
    <source>
        <strain evidence="1 2">W204</strain>
    </source>
</reference>
<name>A0A5J6V587_9MICO</name>
<gene>
    <name evidence="1" type="ORF">FY030_09730</name>
</gene>
<dbReference type="AlphaFoldDB" id="A0A5J6V587"/>
<accession>A0A5J6V587</accession>
<keyword evidence="2" id="KW-1185">Reference proteome</keyword>
<proteinExistence type="predicted"/>
<organism evidence="1 2">
    <name type="scientific">Ornithinimicrobium pratense</name>
    <dbReference type="NCBI Taxonomy" id="2593973"/>
    <lineage>
        <taxon>Bacteria</taxon>
        <taxon>Bacillati</taxon>
        <taxon>Actinomycetota</taxon>
        <taxon>Actinomycetes</taxon>
        <taxon>Micrococcales</taxon>
        <taxon>Ornithinimicrobiaceae</taxon>
        <taxon>Ornithinimicrobium</taxon>
    </lineage>
</organism>
<dbReference type="OrthoDB" id="4862039at2"/>
<dbReference type="KEGG" id="serw:FY030_09730"/>
<protein>
    <submittedName>
        <fullName evidence="1">Uncharacterized protein</fullName>
    </submittedName>
</protein>
<sequence length="464" mass="50112">MSLHPGGGSAAAGAASAGGALAAGSVSPVLLVRPDELRQAGRLLRGVGEQVEELADRARQEVVDLGQAWTGLAALEQQARAAAVRELMRVTARPGRAAADALDRAAEVAASAGDRVRAWSRRVDDCRAELTTLQAMGPPPEPLLEQLWRRHLQEAEQELVLAQCLVGKAEREWRAVEQDVAAVVSTAWSVVTELNRTRQVLQPVLTSATKAWTTVRSAGLTTATAIALARARWQRSAPMRDLALRRARVWFRQLTTGKPGRGKDWTLVRKAKFVPGPVGWVFTYLGALDDVRTGGGYPGWRGDVTRFLAAGALAGGPLMLAGVALPPLGIAGVAAVSAYQAWTAGNLVWDNRGALVRYAHQAAEGVVLVDRKLDELRIRAYARLAEHISTLRDPRTWQVTPAGPRPRIDVSDALGPVLARLPDTQWLRERWRQVGEPLRLPAVPLPPVLPPLRVGTWPRLPGMP</sequence>